<dbReference type="InterPro" id="IPR002401">
    <property type="entry name" value="Cyt_P450_E_grp-I"/>
</dbReference>
<keyword evidence="7" id="KW-0503">Monooxygenase</keyword>
<reference evidence="8 9" key="1">
    <citation type="submission" date="2015-06" db="EMBL/GenBank/DDBJ databases">
        <title>Draft genome of the ant-associated black yeast Phialophora attae CBS 131958.</title>
        <authorList>
            <person name="Moreno L.F."/>
            <person name="Stielow B.J."/>
            <person name="de Hoog S."/>
            <person name="Vicente V.A."/>
            <person name="Weiss V.A."/>
            <person name="de Vries M."/>
            <person name="Cruz L.M."/>
            <person name="Souza E.M."/>
        </authorList>
    </citation>
    <scope>NUCLEOTIDE SEQUENCE [LARGE SCALE GENOMIC DNA]</scope>
    <source>
        <strain evidence="8 9">CBS 131958</strain>
    </source>
</reference>
<dbReference type="PANTHER" id="PTHR24305">
    <property type="entry name" value="CYTOCHROME P450"/>
    <property type="match status" value="1"/>
</dbReference>
<dbReference type="InterPro" id="IPR017972">
    <property type="entry name" value="Cyt_P450_CS"/>
</dbReference>
<evidence type="ECO:0000313" key="9">
    <source>
        <dbReference type="Proteomes" id="UP000038010"/>
    </source>
</evidence>
<evidence type="ECO:0000256" key="5">
    <source>
        <dbReference type="ARBA" id="ARBA00023004"/>
    </source>
</evidence>
<comment type="caution">
    <text evidence="8">The sequence shown here is derived from an EMBL/GenBank/DDBJ whole genome shotgun (WGS) entry which is preliminary data.</text>
</comment>
<proteinExistence type="inferred from homology"/>
<evidence type="ECO:0000313" key="8">
    <source>
        <dbReference type="EMBL" id="KPI36683.1"/>
    </source>
</evidence>
<sequence>MIDLVVKVLLGTSLLIVARCIYRLTLHPLAGIPGPKLAAMTSAYAMSWDFPKESSYIKNFPKWHAQYGPIIRIEPNHIHVLDIDAYNTVFKIGTKFYRDPAVYSFPFTRGGFFNKLHVKDAKLHRDLYMPYFSRANVQNLEPTIRRTLGQLLTQIDQAAGKTIDMKRAARSWTADTVMRYMYDKDFGAVAYPDFKIPMLECMDDYFKNMPFGWYFPSIVSTIVDLVAKLPRSRVPDEGIAASLAILDGSESHIAALKAQPRSERQISIFESAMAPNSEKGHPILTVKDLAADALTFFTAGTDTTANVIDRAIWGLLNDRAALATLTAELRAAIPHGSDLTATPQGWAALEALPYLRCVVKESLRLSYGVPGKIPRIVPAEGATLLGHSLPGGTAISMSCHTYHHHAPYFGDDADEFKPERWADAAKAAELEKYLVTFSRGSRNCIGQNLAYAELYYVLGYLFRRFELSLAEDFPKEEMEWEDCFVVVTRGHLRIRARRAET</sequence>
<organism evidence="8 9">
    <name type="scientific">Cyphellophora attinorum</name>
    <dbReference type="NCBI Taxonomy" id="1664694"/>
    <lineage>
        <taxon>Eukaryota</taxon>
        <taxon>Fungi</taxon>
        <taxon>Dikarya</taxon>
        <taxon>Ascomycota</taxon>
        <taxon>Pezizomycotina</taxon>
        <taxon>Eurotiomycetes</taxon>
        <taxon>Chaetothyriomycetidae</taxon>
        <taxon>Chaetothyriales</taxon>
        <taxon>Cyphellophoraceae</taxon>
        <taxon>Cyphellophora</taxon>
    </lineage>
</organism>
<dbReference type="VEuPathDB" id="FungiDB:AB675_10014"/>
<dbReference type="PANTHER" id="PTHR24305:SF166">
    <property type="entry name" value="CYTOCHROME P450 12A4, MITOCHONDRIAL-RELATED"/>
    <property type="match status" value="1"/>
</dbReference>
<dbReference type="InterPro" id="IPR001128">
    <property type="entry name" value="Cyt_P450"/>
</dbReference>
<protein>
    <submittedName>
        <fullName evidence="8">Trichodiene oxygenase</fullName>
    </submittedName>
</protein>
<dbReference type="AlphaFoldDB" id="A0A0N1NYG8"/>
<keyword evidence="9" id="KW-1185">Reference proteome</keyword>
<keyword evidence="6 7" id="KW-0349">Heme</keyword>
<dbReference type="PRINTS" id="PR00463">
    <property type="entry name" value="EP450I"/>
</dbReference>
<dbReference type="GO" id="GO:0004497">
    <property type="term" value="F:monooxygenase activity"/>
    <property type="evidence" value="ECO:0007669"/>
    <property type="project" value="UniProtKB-KW"/>
</dbReference>
<evidence type="ECO:0000256" key="4">
    <source>
        <dbReference type="ARBA" id="ARBA00023002"/>
    </source>
</evidence>
<keyword evidence="4 7" id="KW-0560">Oxidoreductase</keyword>
<feature type="binding site" description="axial binding residue" evidence="6">
    <location>
        <position position="444"/>
    </location>
    <ligand>
        <name>heme</name>
        <dbReference type="ChEBI" id="CHEBI:30413"/>
    </ligand>
    <ligandPart>
        <name>Fe</name>
        <dbReference type="ChEBI" id="CHEBI:18248"/>
    </ligandPart>
</feature>
<dbReference type="GO" id="GO:0016705">
    <property type="term" value="F:oxidoreductase activity, acting on paired donors, with incorporation or reduction of molecular oxygen"/>
    <property type="evidence" value="ECO:0007669"/>
    <property type="project" value="InterPro"/>
</dbReference>
<comment type="cofactor">
    <cofactor evidence="1 6">
        <name>heme</name>
        <dbReference type="ChEBI" id="CHEBI:30413"/>
    </cofactor>
</comment>
<dbReference type="Proteomes" id="UP000038010">
    <property type="component" value="Unassembled WGS sequence"/>
</dbReference>
<gene>
    <name evidence="8" type="ORF">AB675_10014</name>
</gene>
<accession>A0A0N1NYG8</accession>
<dbReference type="PRINTS" id="PR00385">
    <property type="entry name" value="P450"/>
</dbReference>
<comment type="similarity">
    <text evidence="2 7">Belongs to the cytochrome P450 family.</text>
</comment>
<evidence type="ECO:0000256" key="1">
    <source>
        <dbReference type="ARBA" id="ARBA00001971"/>
    </source>
</evidence>
<dbReference type="RefSeq" id="XP_017996646.1">
    <property type="nucleotide sequence ID" value="XM_018138752.1"/>
</dbReference>
<dbReference type="InterPro" id="IPR036396">
    <property type="entry name" value="Cyt_P450_sf"/>
</dbReference>
<dbReference type="PROSITE" id="PS00086">
    <property type="entry name" value="CYTOCHROME_P450"/>
    <property type="match status" value="1"/>
</dbReference>
<evidence type="ECO:0000256" key="7">
    <source>
        <dbReference type="RuleBase" id="RU000461"/>
    </source>
</evidence>
<dbReference type="EMBL" id="LFJN01000029">
    <property type="protein sequence ID" value="KPI36683.1"/>
    <property type="molecule type" value="Genomic_DNA"/>
</dbReference>
<dbReference type="GeneID" id="28730632"/>
<name>A0A0N1NYG8_9EURO</name>
<evidence type="ECO:0000256" key="6">
    <source>
        <dbReference type="PIRSR" id="PIRSR602401-1"/>
    </source>
</evidence>
<keyword evidence="5 6" id="KW-0408">Iron</keyword>
<dbReference type="InterPro" id="IPR050121">
    <property type="entry name" value="Cytochrome_P450_monoxygenase"/>
</dbReference>
<keyword evidence="3 6" id="KW-0479">Metal-binding</keyword>
<dbReference type="GO" id="GO:0020037">
    <property type="term" value="F:heme binding"/>
    <property type="evidence" value="ECO:0007669"/>
    <property type="project" value="InterPro"/>
</dbReference>
<dbReference type="OrthoDB" id="3945418at2759"/>
<dbReference type="CDD" id="cd11062">
    <property type="entry name" value="CYP58-like"/>
    <property type="match status" value="1"/>
</dbReference>
<dbReference type="SUPFAM" id="SSF48264">
    <property type="entry name" value="Cytochrome P450"/>
    <property type="match status" value="1"/>
</dbReference>
<dbReference type="GO" id="GO:0005506">
    <property type="term" value="F:iron ion binding"/>
    <property type="evidence" value="ECO:0007669"/>
    <property type="project" value="InterPro"/>
</dbReference>
<dbReference type="STRING" id="1664694.A0A0N1NYG8"/>
<evidence type="ECO:0000256" key="3">
    <source>
        <dbReference type="ARBA" id="ARBA00022723"/>
    </source>
</evidence>
<dbReference type="Gene3D" id="1.10.630.10">
    <property type="entry name" value="Cytochrome P450"/>
    <property type="match status" value="1"/>
</dbReference>
<evidence type="ECO:0000256" key="2">
    <source>
        <dbReference type="ARBA" id="ARBA00010617"/>
    </source>
</evidence>
<dbReference type="Pfam" id="PF00067">
    <property type="entry name" value="p450"/>
    <property type="match status" value="1"/>
</dbReference>